<dbReference type="InterPro" id="IPR036909">
    <property type="entry name" value="Cyt_c-like_dom_sf"/>
</dbReference>
<dbReference type="PANTHER" id="PTHR35008:SF8">
    <property type="entry name" value="ALCOHOL DEHYDROGENASE CYTOCHROME C SUBUNIT"/>
    <property type="match status" value="1"/>
</dbReference>
<sequence length="529" mass="56011">MPRSNAFALSSGALVGALFLTTGVAAQDADLIKRGQYLVTAGDCVACHTAPGGKPFAGNYALNTPIGTIMTPNLTPDDETGLGKWSYETFEKAFRHGIGDEGEYLYPAFPFGWYTKVSDEDTKAIFAYLKSLPPVSEKKQPNDIPFPFNVRTALITWRTAFFTEERFKPDPNASAEVNRGGYLVEGLGHCGMCHNERKLVGNSGLAGKMGGGVIDGWYAPNITPDGHQGIGAWKDEEVVAYLKTGTAPGDRPGVAAGPMRQTIEESLSKMTEADLKAMVAYLRTVPAKQTYKEKDLQAFNQAGAPGAATYLTYCSSCHRPDGKGVEGAIPALAGNTSVQAKGPETVLRVIYGGLTAQNGYAPMPAIGQEMTDVEVRNVTDYVRNSWGNTAPVISGDAASDARAATRTMLSGTAPCAEIPQEALKAAIDKAGAAEKLKGLKQQDFVPVLNAIVTQVKADNTGAGDDAIVNGLTSAFCKVGKEDDRYGKPGWSTVIGTFSNVAYSQVKHPEKQATAVPGQPPATNMAPARN</sequence>
<evidence type="ECO:0000313" key="9">
    <source>
        <dbReference type="Proteomes" id="UP001055057"/>
    </source>
</evidence>
<feature type="domain" description="Cytochrome c" evidence="7">
    <location>
        <begin position="30"/>
        <end position="133"/>
    </location>
</feature>
<dbReference type="PROSITE" id="PS51007">
    <property type="entry name" value="CYTC"/>
    <property type="match status" value="3"/>
</dbReference>
<feature type="domain" description="Cytochrome c" evidence="7">
    <location>
        <begin position="175"/>
        <end position="286"/>
    </location>
</feature>
<feature type="domain" description="Cytochrome c" evidence="7">
    <location>
        <begin position="301"/>
        <end position="386"/>
    </location>
</feature>
<dbReference type="Pfam" id="PF00034">
    <property type="entry name" value="Cytochrom_C"/>
    <property type="match status" value="2"/>
</dbReference>
<evidence type="ECO:0000256" key="5">
    <source>
        <dbReference type="SAM" id="MobiDB-lite"/>
    </source>
</evidence>
<dbReference type="Pfam" id="PF13442">
    <property type="entry name" value="Cytochrome_CBB3"/>
    <property type="match status" value="1"/>
</dbReference>
<name>A0ABQ4U2N3_9HYPH</name>
<dbReference type="InterPro" id="IPR051459">
    <property type="entry name" value="Cytochrome_c-type_DH"/>
</dbReference>
<feature type="region of interest" description="Disordered" evidence="5">
    <location>
        <begin position="509"/>
        <end position="529"/>
    </location>
</feature>
<evidence type="ECO:0000256" key="2">
    <source>
        <dbReference type="ARBA" id="ARBA00022723"/>
    </source>
</evidence>
<evidence type="ECO:0000259" key="7">
    <source>
        <dbReference type="PROSITE" id="PS51007"/>
    </source>
</evidence>
<accession>A0ABQ4U2N3</accession>
<dbReference type="Proteomes" id="UP001055057">
    <property type="component" value="Unassembled WGS sequence"/>
</dbReference>
<keyword evidence="6" id="KW-0732">Signal</keyword>
<keyword evidence="3 4" id="KW-0408">Iron</keyword>
<keyword evidence="2 4" id="KW-0479">Metal-binding</keyword>
<dbReference type="RefSeq" id="WP_238182637.1">
    <property type="nucleotide sequence ID" value="NZ_BPRB01000116.1"/>
</dbReference>
<evidence type="ECO:0000256" key="4">
    <source>
        <dbReference type="PROSITE-ProRule" id="PRU00433"/>
    </source>
</evidence>
<dbReference type="PANTHER" id="PTHR35008">
    <property type="entry name" value="BLL4482 PROTEIN-RELATED"/>
    <property type="match status" value="1"/>
</dbReference>
<keyword evidence="9" id="KW-1185">Reference proteome</keyword>
<evidence type="ECO:0000256" key="1">
    <source>
        <dbReference type="ARBA" id="ARBA00022617"/>
    </source>
</evidence>
<evidence type="ECO:0000313" key="8">
    <source>
        <dbReference type="EMBL" id="GJE60095.1"/>
    </source>
</evidence>
<dbReference type="SUPFAM" id="SSF46626">
    <property type="entry name" value="Cytochrome c"/>
    <property type="match status" value="3"/>
</dbReference>
<keyword evidence="1 4" id="KW-0349">Heme</keyword>
<protein>
    <recommendedName>
        <fullName evidence="7">Cytochrome c domain-containing protein</fullName>
    </recommendedName>
</protein>
<reference evidence="8" key="2">
    <citation type="submission" date="2021-08" db="EMBL/GenBank/DDBJ databases">
        <authorList>
            <person name="Tani A."/>
            <person name="Ola A."/>
            <person name="Ogura Y."/>
            <person name="Katsura K."/>
            <person name="Hayashi T."/>
        </authorList>
    </citation>
    <scope>NUCLEOTIDE SEQUENCE</scope>
    <source>
        <strain evidence="8">DSM 23632</strain>
    </source>
</reference>
<dbReference type="EMBL" id="BPRB01000116">
    <property type="protein sequence ID" value="GJE60095.1"/>
    <property type="molecule type" value="Genomic_DNA"/>
</dbReference>
<reference evidence="8" key="1">
    <citation type="journal article" date="2021" name="Front. Microbiol.">
        <title>Comprehensive Comparative Genomics and Phenotyping of Methylobacterium Species.</title>
        <authorList>
            <person name="Alessa O."/>
            <person name="Ogura Y."/>
            <person name="Fujitani Y."/>
            <person name="Takami H."/>
            <person name="Hayashi T."/>
            <person name="Sahin N."/>
            <person name="Tani A."/>
        </authorList>
    </citation>
    <scope>NUCLEOTIDE SEQUENCE</scope>
    <source>
        <strain evidence="8">DSM 23632</strain>
    </source>
</reference>
<proteinExistence type="predicted"/>
<dbReference type="InterPro" id="IPR009056">
    <property type="entry name" value="Cyt_c-like_dom"/>
</dbReference>
<dbReference type="Gene3D" id="1.10.760.10">
    <property type="entry name" value="Cytochrome c-like domain"/>
    <property type="match status" value="3"/>
</dbReference>
<feature type="chain" id="PRO_5046730272" description="Cytochrome c domain-containing protein" evidence="6">
    <location>
        <begin position="27"/>
        <end position="529"/>
    </location>
</feature>
<organism evidence="8 9">
    <name type="scientific">Methylobacterium trifolii</name>
    <dbReference type="NCBI Taxonomy" id="1003092"/>
    <lineage>
        <taxon>Bacteria</taxon>
        <taxon>Pseudomonadati</taxon>
        <taxon>Pseudomonadota</taxon>
        <taxon>Alphaproteobacteria</taxon>
        <taxon>Hyphomicrobiales</taxon>
        <taxon>Methylobacteriaceae</taxon>
        <taxon>Methylobacterium</taxon>
    </lineage>
</organism>
<gene>
    <name evidence="8" type="ORF">MPOCJGCO_2205</name>
</gene>
<evidence type="ECO:0000256" key="6">
    <source>
        <dbReference type="SAM" id="SignalP"/>
    </source>
</evidence>
<feature type="signal peptide" evidence="6">
    <location>
        <begin position="1"/>
        <end position="26"/>
    </location>
</feature>
<evidence type="ECO:0000256" key="3">
    <source>
        <dbReference type="ARBA" id="ARBA00023004"/>
    </source>
</evidence>
<comment type="caution">
    <text evidence="8">The sequence shown here is derived from an EMBL/GenBank/DDBJ whole genome shotgun (WGS) entry which is preliminary data.</text>
</comment>